<feature type="transmembrane region" description="Helical" evidence="1">
    <location>
        <begin position="44"/>
        <end position="62"/>
    </location>
</feature>
<keyword evidence="1" id="KW-0812">Transmembrane</keyword>
<feature type="non-terminal residue" evidence="2">
    <location>
        <position position="87"/>
    </location>
</feature>
<evidence type="ECO:0000256" key="1">
    <source>
        <dbReference type="SAM" id="Phobius"/>
    </source>
</evidence>
<evidence type="ECO:0000313" key="3">
    <source>
        <dbReference type="Proteomes" id="UP000007800"/>
    </source>
</evidence>
<evidence type="ECO:0000313" key="2">
    <source>
        <dbReference type="EMBL" id="EER09797.1"/>
    </source>
</evidence>
<dbReference type="Proteomes" id="UP000007800">
    <property type="component" value="Unassembled WGS sequence"/>
</dbReference>
<reference evidence="2 3" key="1">
    <citation type="submission" date="2008-07" db="EMBL/GenBank/DDBJ databases">
        <authorList>
            <person name="El-Sayed N."/>
            <person name="Caler E."/>
            <person name="Inman J."/>
            <person name="Amedeo P."/>
            <person name="Hass B."/>
            <person name="Wortman J."/>
        </authorList>
    </citation>
    <scope>NUCLEOTIDE SEQUENCE [LARGE SCALE GENOMIC DNA]</scope>
    <source>
        <strain evidence="3">ATCC 50983 / TXsc</strain>
    </source>
</reference>
<dbReference type="AlphaFoldDB" id="C5L0E6"/>
<keyword evidence="1" id="KW-1133">Transmembrane helix</keyword>
<name>C5L0E6_PERM5</name>
<organism evidence="3">
    <name type="scientific">Perkinsus marinus (strain ATCC 50983 / TXsc)</name>
    <dbReference type="NCBI Taxonomy" id="423536"/>
    <lineage>
        <taxon>Eukaryota</taxon>
        <taxon>Sar</taxon>
        <taxon>Alveolata</taxon>
        <taxon>Perkinsozoa</taxon>
        <taxon>Perkinsea</taxon>
        <taxon>Perkinsida</taxon>
        <taxon>Perkinsidae</taxon>
        <taxon>Perkinsus</taxon>
    </lineage>
</organism>
<protein>
    <submittedName>
        <fullName evidence="2">Uncharacterized protein</fullName>
    </submittedName>
</protein>
<dbReference type="RefSeq" id="XP_002778002.1">
    <property type="nucleotide sequence ID" value="XM_002777956.1"/>
</dbReference>
<proteinExistence type="predicted"/>
<dbReference type="InParanoid" id="C5L0E6"/>
<keyword evidence="3" id="KW-1185">Reference proteome</keyword>
<dbReference type="EMBL" id="GG677999">
    <property type="protein sequence ID" value="EER09797.1"/>
    <property type="molecule type" value="Genomic_DNA"/>
</dbReference>
<accession>C5L0E6</accession>
<dbReference type="GeneID" id="9052734"/>
<sequence length="87" mass="9314">MLTEAAVLPELSCNATSCSLAGLASGPLQQGSSHEAFADVDTSVYTLTVVFMVMLAVLLFLADETRGTRPKSSMAYYTIFYPDESIP</sequence>
<gene>
    <name evidence="2" type="ORF">Pmar_PMAR016399</name>
</gene>
<keyword evidence="1" id="KW-0472">Membrane</keyword>